<sequence length="445" mass="47922">MTIHDQNTARPAPGPAAVRPIWDGENSIDPASYTPPPPPEPAPTPGRWTKAAAFGPLGDTRRLVGLDCARGVALLGMVAVHSLPAYNEYTGAPTIIWRLFAGHSAVLFAVLTGVTIALITGANNPKTGRSLLRARWSLTVRALVILLLGLTMGFVDIPVYNILPYYGLMFLLAVPLTGLRIRSLVAVAVSLLVLGPVVIRVVTAWNGFTTVTNPSFADVVSMPTDVLITLFVGGTYPVVTWFAFVCLGMAVARLNLRWLMTQARLVVVGVGVALVGYLTSSLLIDFAGGFEQLYLHSDGLEAEDIGDILAYGPEGQLPTGTNWWFAVAGPHTNMPLWILAAAGVALMVIGVFLVVSRIVTTSLTPLAASGSMTLTLYTGHLLFLAFFWDDMWDRPVLWFSAQVVGLVSFATAWHLAHGRGPLEEVISRTCRRISRAIVRDEKVSR</sequence>
<feature type="domain" description="Heparan-alpha-glucosaminide N-acetyltransferase catalytic" evidence="3">
    <location>
        <begin position="62"/>
        <end position="258"/>
    </location>
</feature>
<feature type="transmembrane region" description="Helical" evidence="2">
    <location>
        <begin position="138"/>
        <end position="157"/>
    </location>
</feature>
<feature type="region of interest" description="Disordered" evidence="1">
    <location>
        <begin position="1"/>
        <end position="47"/>
    </location>
</feature>
<name>A0A9D1ULF1_9CORY</name>
<keyword evidence="2" id="KW-0812">Transmembrane</keyword>
<dbReference type="InterPro" id="IPR012429">
    <property type="entry name" value="HGSNAT_cat"/>
</dbReference>
<evidence type="ECO:0000313" key="5">
    <source>
        <dbReference type="Proteomes" id="UP000824190"/>
    </source>
</evidence>
<keyword evidence="2" id="KW-0472">Membrane</keyword>
<feature type="transmembrane region" description="Helical" evidence="2">
    <location>
        <begin position="95"/>
        <end position="118"/>
    </location>
</feature>
<organism evidence="4 5">
    <name type="scientific">Candidatus Corynebacterium avicola</name>
    <dbReference type="NCBI Taxonomy" id="2838527"/>
    <lineage>
        <taxon>Bacteria</taxon>
        <taxon>Bacillati</taxon>
        <taxon>Actinomycetota</taxon>
        <taxon>Actinomycetes</taxon>
        <taxon>Mycobacteriales</taxon>
        <taxon>Corynebacteriaceae</taxon>
        <taxon>Corynebacterium</taxon>
    </lineage>
</organism>
<feature type="transmembrane region" description="Helical" evidence="2">
    <location>
        <begin position="395"/>
        <end position="416"/>
    </location>
</feature>
<feature type="transmembrane region" description="Helical" evidence="2">
    <location>
        <begin position="367"/>
        <end position="389"/>
    </location>
</feature>
<feature type="transmembrane region" description="Helical" evidence="2">
    <location>
        <begin position="226"/>
        <end position="251"/>
    </location>
</feature>
<dbReference type="InterPro" id="IPR052529">
    <property type="entry name" value="Bact_Transport_Assoc"/>
</dbReference>
<evidence type="ECO:0000256" key="2">
    <source>
        <dbReference type="SAM" id="Phobius"/>
    </source>
</evidence>
<dbReference type="EMBL" id="DXGC01000042">
    <property type="protein sequence ID" value="HIW90871.1"/>
    <property type="molecule type" value="Genomic_DNA"/>
</dbReference>
<comment type="caution">
    <text evidence="4">The sequence shown here is derived from an EMBL/GenBank/DDBJ whole genome shotgun (WGS) entry which is preliminary data.</text>
</comment>
<feature type="transmembrane region" description="Helical" evidence="2">
    <location>
        <begin position="184"/>
        <end position="206"/>
    </location>
</feature>
<proteinExistence type="predicted"/>
<feature type="transmembrane region" description="Helical" evidence="2">
    <location>
        <begin position="334"/>
        <end position="355"/>
    </location>
</feature>
<feature type="transmembrane region" description="Helical" evidence="2">
    <location>
        <begin position="263"/>
        <end position="284"/>
    </location>
</feature>
<evidence type="ECO:0000259" key="3">
    <source>
        <dbReference type="Pfam" id="PF07786"/>
    </source>
</evidence>
<dbReference type="PANTHER" id="PTHR30590">
    <property type="entry name" value="INNER MEMBRANE PROTEIN"/>
    <property type="match status" value="1"/>
</dbReference>
<reference evidence="4" key="2">
    <citation type="submission" date="2021-04" db="EMBL/GenBank/DDBJ databases">
        <authorList>
            <person name="Gilroy R."/>
        </authorList>
    </citation>
    <scope>NUCLEOTIDE SEQUENCE</scope>
    <source>
        <strain evidence="4">CHK32-1732</strain>
    </source>
</reference>
<dbReference type="Proteomes" id="UP000824190">
    <property type="component" value="Unassembled WGS sequence"/>
</dbReference>
<protein>
    <submittedName>
        <fullName evidence="4">DUF1624 domain-containing protein</fullName>
    </submittedName>
</protein>
<feature type="compositionally biased region" description="Pro residues" evidence="1">
    <location>
        <begin position="33"/>
        <end position="44"/>
    </location>
</feature>
<keyword evidence="2" id="KW-1133">Transmembrane helix</keyword>
<dbReference type="PANTHER" id="PTHR30590:SF3">
    <property type="entry name" value="HYPOTHETICAL MEMBRANE SPANNING PROTEIN"/>
    <property type="match status" value="1"/>
</dbReference>
<reference evidence="4" key="1">
    <citation type="journal article" date="2021" name="PeerJ">
        <title>Extensive microbial diversity within the chicken gut microbiome revealed by metagenomics and culture.</title>
        <authorList>
            <person name="Gilroy R."/>
            <person name="Ravi A."/>
            <person name="Getino M."/>
            <person name="Pursley I."/>
            <person name="Horton D.L."/>
            <person name="Alikhan N.F."/>
            <person name="Baker D."/>
            <person name="Gharbi K."/>
            <person name="Hall N."/>
            <person name="Watson M."/>
            <person name="Adriaenssens E.M."/>
            <person name="Foster-Nyarko E."/>
            <person name="Jarju S."/>
            <person name="Secka A."/>
            <person name="Antonio M."/>
            <person name="Oren A."/>
            <person name="Chaudhuri R.R."/>
            <person name="La Ragione R."/>
            <person name="Hildebrand F."/>
            <person name="Pallen M.J."/>
        </authorList>
    </citation>
    <scope>NUCLEOTIDE SEQUENCE</scope>
    <source>
        <strain evidence="4">CHK32-1732</strain>
    </source>
</reference>
<evidence type="ECO:0000256" key="1">
    <source>
        <dbReference type="SAM" id="MobiDB-lite"/>
    </source>
</evidence>
<dbReference type="Pfam" id="PF07786">
    <property type="entry name" value="HGSNAT_cat"/>
    <property type="match status" value="1"/>
</dbReference>
<dbReference type="AlphaFoldDB" id="A0A9D1ULF1"/>
<gene>
    <name evidence="4" type="ORF">H9870_04305</name>
</gene>
<evidence type="ECO:0000313" key="4">
    <source>
        <dbReference type="EMBL" id="HIW90871.1"/>
    </source>
</evidence>
<accession>A0A9D1ULF1</accession>
<feature type="compositionally biased region" description="Low complexity" evidence="1">
    <location>
        <begin position="9"/>
        <end position="20"/>
    </location>
</feature>